<organism evidence="10 11">
    <name type="scientific">Basidiobolus ranarum</name>
    <dbReference type="NCBI Taxonomy" id="34480"/>
    <lineage>
        <taxon>Eukaryota</taxon>
        <taxon>Fungi</taxon>
        <taxon>Fungi incertae sedis</taxon>
        <taxon>Zoopagomycota</taxon>
        <taxon>Entomophthoromycotina</taxon>
        <taxon>Basidiobolomycetes</taxon>
        <taxon>Basidiobolales</taxon>
        <taxon>Basidiobolaceae</taxon>
        <taxon>Basidiobolus</taxon>
    </lineage>
</organism>
<dbReference type="Proteomes" id="UP001479436">
    <property type="component" value="Unassembled WGS sequence"/>
</dbReference>
<evidence type="ECO:0000256" key="6">
    <source>
        <dbReference type="ARBA" id="ARBA00022833"/>
    </source>
</evidence>
<dbReference type="Pfam" id="PF05649">
    <property type="entry name" value="Peptidase_M13_N"/>
    <property type="match status" value="1"/>
</dbReference>
<evidence type="ECO:0000256" key="5">
    <source>
        <dbReference type="ARBA" id="ARBA00022801"/>
    </source>
</evidence>
<keyword evidence="7" id="KW-0482">Metalloprotease</keyword>
<evidence type="ECO:0000259" key="9">
    <source>
        <dbReference type="Pfam" id="PF05649"/>
    </source>
</evidence>
<keyword evidence="11" id="KW-1185">Reference proteome</keyword>
<evidence type="ECO:0000313" key="10">
    <source>
        <dbReference type="EMBL" id="KAK9762802.1"/>
    </source>
</evidence>
<dbReference type="Gene3D" id="3.40.390.10">
    <property type="entry name" value="Collagenase (Catalytic Domain)"/>
    <property type="match status" value="1"/>
</dbReference>
<comment type="cofactor">
    <cofactor evidence="1">
        <name>Zn(2+)</name>
        <dbReference type="ChEBI" id="CHEBI:29105"/>
    </cofactor>
</comment>
<dbReference type="Pfam" id="PF01431">
    <property type="entry name" value="Peptidase_M13"/>
    <property type="match status" value="1"/>
</dbReference>
<evidence type="ECO:0000313" key="11">
    <source>
        <dbReference type="Proteomes" id="UP001479436"/>
    </source>
</evidence>
<evidence type="ECO:0000259" key="8">
    <source>
        <dbReference type="Pfam" id="PF01431"/>
    </source>
</evidence>
<dbReference type="InterPro" id="IPR008753">
    <property type="entry name" value="Peptidase_M13_N"/>
</dbReference>
<dbReference type="PROSITE" id="PS51885">
    <property type="entry name" value="NEPRILYSIN"/>
    <property type="match status" value="1"/>
</dbReference>
<comment type="caution">
    <text evidence="10">The sequence shown here is derived from an EMBL/GenBank/DDBJ whole genome shotgun (WGS) entry which is preliminary data.</text>
</comment>
<evidence type="ECO:0000256" key="1">
    <source>
        <dbReference type="ARBA" id="ARBA00001947"/>
    </source>
</evidence>
<evidence type="ECO:0000256" key="7">
    <source>
        <dbReference type="ARBA" id="ARBA00023049"/>
    </source>
</evidence>
<dbReference type="PRINTS" id="PR00786">
    <property type="entry name" value="NEPRILYSIN"/>
</dbReference>
<comment type="similarity">
    <text evidence="2">Belongs to the peptidase M13 family.</text>
</comment>
<name>A0ABR2WMR2_9FUNG</name>
<dbReference type="InterPro" id="IPR018497">
    <property type="entry name" value="Peptidase_M13_C"/>
</dbReference>
<dbReference type="InterPro" id="IPR024079">
    <property type="entry name" value="MetalloPept_cat_dom_sf"/>
</dbReference>
<feature type="domain" description="Peptidase M13 N-terminal" evidence="9">
    <location>
        <begin position="1"/>
        <end position="41"/>
    </location>
</feature>
<dbReference type="InterPro" id="IPR000718">
    <property type="entry name" value="Peptidase_M13"/>
</dbReference>
<dbReference type="SUPFAM" id="SSF55486">
    <property type="entry name" value="Metalloproteases ('zincins'), catalytic domain"/>
    <property type="match status" value="1"/>
</dbReference>
<dbReference type="Gene3D" id="1.10.1380.10">
    <property type="entry name" value="Neutral endopeptidase , domain2"/>
    <property type="match status" value="1"/>
</dbReference>
<dbReference type="PANTHER" id="PTHR11733">
    <property type="entry name" value="ZINC METALLOPROTEASE FAMILY M13 NEPRILYSIN-RELATED"/>
    <property type="match status" value="1"/>
</dbReference>
<evidence type="ECO:0000256" key="3">
    <source>
        <dbReference type="ARBA" id="ARBA00022670"/>
    </source>
</evidence>
<keyword evidence="3" id="KW-0645">Protease</keyword>
<keyword evidence="5" id="KW-0378">Hydrolase</keyword>
<dbReference type="CDD" id="cd08662">
    <property type="entry name" value="M13"/>
    <property type="match status" value="1"/>
</dbReference>
<proteinExistence type="inferred from homology"/>
<gene>
    <name evidence="10" type="ORF">K7432_011117</name>
</gene>
<dbReference type="InterPro" id="IPR042089">
    <property type="entry name" value="Peptidase_M13_dom_2"/>
</dbReference>
<accession>A0ABR2WMR2</accession>
<dbReference type="PANTHER" id="PTHR11733:SF167">
    <property type="entry name" value="FI17812P1-RELATED"/>
    <property type="match status" value="1"/>
</dbReference>
<reference evidence="10 11" key="1">
    <citation type="submission" date="2023-04" db="EMBL/GenBank/DDBJ databases">
        <title>Genome of Basidiobolus ranarum AG-B5.</title>
        <authorList>
            <person name="Stajich J.E."/>
            <person name="Carter-House D."/>
            <person name="Gryganskyi A."/>
        </authorList>
    </citation>
    <scope>NUCLEOTIDE SEQUENCE [LARGE SCALE GENOMIC DNA]</scope>
    <source>
        <strain evidence="10 11">AG-B5</strain>
    </source>
</reference>
<evidence type="ECO:0000256" key="4">
    <source>
        <dbReference type="ARBA" id="ARBA00022723"/>
    </source>
</evidence>
<sequence>MVGFIQNALTTRLQTIEWMSPQTRKRALEKLKGLNVKIGYPDQWSDYSDIKISLKRPFLSNVLDVNAVHFKESLTAANSPTDKSQWFMTAYEVNAYYSPNYNDIIFPAGILQPPFFYASDENDPRGNAAANFGGIGAVIGHEITHGFDDQGRNYNTQGDLEDWWTPNDVTEFNKRAKTVVDLYSTYEMYGSKVNGNLTLGENIADIGGVKLSYLTFQEGQKNNPGVVKTIDGLTPDQQFFTAYASVWKNVVRKEETLSSLRSDPHSPGIWRVNGPLSNFQEVYDAFGVKEGDKVYRSEAERINIW</sequence>
<dbReference type="EMBL" id="JASJQH010000828">
    <property type="protein sequence ID" value="KAK9762802.1"/>
    <property type="molecule type" value="Genomic_DNA"/>
</dbReference>
<protein>
    <submittedName>
        <fullName evidence="10">Uncharacterized protein</fullName>
    </submittedName>
</protein>
<keyword evidence="4" id="KW-0479">Metal-binding</keyword>
<keyword evidence="6" id="KW-0862">Zinc</keyword>
<feature type="domain" description="Peptidase M13 C-terminal" evidence="8">
    <location>
        <begin position="94"/>
        <end position="301"/>
    </location>
</feature>
<evidence type="ECO:0000256" key="2">
    <source>
        <dbReference type="ARBA" id="ARBA00007357"/>
    </source>
</evidence>